<sequence>MPCTEDYQTGGEFSVLPTWLLAKGRSSPKVLATYAGATGAVKKIRPPMSEAPPSDFKLCKSSDAKVKSQRFLPWNLGSWFRARIKNDSDASGVHWIHDSLGKAFSGVFDTPATNHKMLGCFGEVTEPTCKRRRGPRVSRMRFAAILLLYPCFAELQCVSTDDLSCDREGSDELSLSQWGSGFLQETYQVREREERQLSVSVVTATKASAEKPLSSASWELIDRALFGSRIVHFPWWIYAGVFGFFVIVFFHEVHVSRGGVPICQPKKLEKSIGCQLMGLWTNASPFVAMSMQVPISLDFALSLRQGATSSGFFLSCGVITGLCAMAAGKRLVDEENWNQFYVRRLLIVIPLIAMALSFASAIFINETSGSEQVYLIWWVMIGFTVAGSFIGPLSVIPGIIFWTKITKSKNRTFWMILTQCARNLGLVVGPGLFAVLRTAVTGGGDRVCPRSMMGWVNLTLLVFSLISASFGAFVMPARMPDYPLNLEEDDEDDPDELVMASDAHLEAMPEPERERVVWNMIWYAFERPFTLAAVEVSTLMMLEVYYGWDPYMTGICFTAVCSLGIVMSIGTTVALVKGWVIESHVFIISAASSIIGCLFLVEIVPTPGWTLLIADCIIYTGATAVTVSRFMGPIVGRFLVDYGGRNVYAVAQLVMCLMGTRTVYKTVGLIWRWNRANPQVSVKDTEVPAAEKLLKGEEQSKIKNGSPIEAAPEDQ</sequence>
<reference evidence="2 3" key="1">
    <citation type="submission" date="2016-02" db="EMBL/GenBank/DDBJ databases">
        <title>Genome analysis of coral dinoflagellate symbionts highlights evolutionary adaptations to a symbiotic lifestyle.</title>
        <authorList>
            <person name="Aranda M."/>
            <person name="Li Y."/>
            <person name="Liew Y.J."/>
            <person name="Baumgarten S."/>
            <person name="Simakov O."/>
            <person name="Wilson M."/>
            <person name="Piel J."/>
            <person name="Ashoor H."/>
            <person name="Bougouffa S."/>
            <person name="Bajic V.B."/>
            <person name="Ryu T."/>
            <person name="Ravasi T."/>
            <person name="Bayer T."/>
            <person name="Micklem G."/>
            <person name="Kim H."/>
            <person name="Bhak J."/>
            <person name="Lajeunesse T.C."/>
            <person name="Voolstra C.R."/>
        </authorList>
    </citation>
    <scope>NUCLEOTIDE SEQUENCE [LARGE SCALE GENOMIC DNA]</scope>
    <source>
        <strain evidence="2 3">CCMP2467</strain>
    </source>
</reference>
<feature type="transmembrane region" description="Helical" evidence="1">
    <location>
        <begin position="583"/>
        <end position="601"/>
    </location>
</feature>
<comment type="caution">
    <text evidence="2">The sequence shown here is derived from an EMBL/GenBank/DDBJ whole genome shotgun (WGS) entry which is preliminary data.</text>
</comment>
<protein>
    <submittedName>
        <fullName evidence="2">Uncharacterized protein</fullName>
    </submittedName>
</protein>
<feature type="transmembrane region" description="Helical" evidence="1">
    <location>
        <begin position="233"/>
        <end position="251"/>
    </location>
</feature>
<feature type="transmembrane region" description="Helical" evidence="1">
    <location>
        <begin position="344"/>
        <end position="364"/>
    </location>
</feature>
<gene>
    <name evidence="2" type="ORF">AK812_SmicGene12692</name>
</gene>
<organism evidence="2 3">
    <name type="scientific">Symbiodinium microadriaticum</name>
    <name type="common">Dinoflagellate</name>
    <name type="synonym">Zooxanthella microadriatica</name>
    <dbReference type="NCBI Taxonomy" id="2951"/>
    <lineage>
        <taxon>Eukaryota</taxon>
        <taxon>Sar</taxon>
        <taxon>Alveolata</taxon>
        <taxon>Dinophyceae</taxon>
        <taxon>Suessiales</taxon>
        <taxon>Symbiodiniaceae</taxon>
        <taxon>Symbiodinium</taxon>
    </lineage>
</organism>
<proteinExistence type="predicted"/>
<dbReference type="Gene3D" id="1.20.1250.20">
    <property type="entry name" value="MFS general substrate transporter like domains"/>
    <property type="match status" value="1"/>
</dbReference>
<dbReference type="AlphaFoldDB" id="A0A1Q9EA38"/>
<keyword evidence="1" id="KW-0812">Transmembrane</keyword>
<evidence type="ECO:0000313" key="2">
    <source>
        <dbReference type="EMBL" id="OLQ04272.1"/>
    </source>
</evidence>
<feature type="transmembrane region" description="Helical" evidence="1">
    <location>
        <begin position="552"/>
        <end position="576"/>
    </location>
</feature>
<feature type="transmembrane region" description="Helical" evidence="1">
    <location>
        <begin position="272"/>
        <end position="291"/>
    </location>
</feature>
<dbReference type="Proteomes" id="UP000186817">
    <property type="component" value="Unassembled WGS sequence"/>
</dbReference>
<accession>A0A1Q9EA38</accession>
<feature type="transmembrane region" description="Helical" evidence="1">
    <location>
        <begin position="376"/>
        <end position="402"/>
    </location>
</feature>
<feature type="transmembrane region" description="Helical" evidence="1">
    <location>
        <begin position="423"/>
        <end position="440"/>
    </location>
</feature>
<dbReference type="SUPFAM" id="SSF103473">
    <property type="entry name" value="MFS general substrate transporter"/>
    <property type="match status" value="1"/>
</dbReference>
<keyword evidence="3" id="KW-1185">Reference proteome</keyword>
<evidence type="ECO:0000256" key="1">
    <source>
        <dbReference type="SAM" id="Phobius"/>
    </source>
</evidence>
<feature type="transmembrane region" description="Helical" evidence="1">
    <location>
        <begin position="311"/>
        <end position="332"/>
    </location>
</feature>
<name>A0A1Q9EA38_SYMMI</name>
<dbReference type="EMBL" id="LSRX01000214">
    <property type="protein sequence ID" value="OLQ04272.1"/>
    <property type="molecule type" value="Genomic_DNA"/>
</dbReference>
<dbReference type="OrthoDB" id="430632at2759"/>
<keyword evidence="1" id="KW-0472">Membrane</keyword>
<feature type="transmembrane region" description="Helical" evidence="1">
    <location>
        <begin position="607"/>
        <end position="627"/>
    </location>
</feature>
<evidence type="ECO:0000313" key="3">
    <source>
        <dbReference type="Proteomes" id="UP000186817"/>
    </source>
</evidence>
<feature type="transmembrane region" description="Helical" evidence="1">
    <location>
        <begin position="452"/>
        <end position="475"/>
    </location>
</feature>
<keyword evidence="1" id="KW-1133">Transmembrane helix</keyword>
<dbReference type="InterPro" id="IPR036259">
    <property type="entry name" value="MFS_trans_sf"/>
</dbReference>